<dbReference type="Proteomes" id="UP000016662">
    <property type="component" value="Unassembled WGS sequence"/>
</dbReference>
<dbReference type="UniPathway" id="UPA00068">
    <property type="reaction ID" value="UER00108"/>
</dbReference>
<dbReference type="SUPFAM" id="SSF51735">
    <property type="entry name" value="NAD(P)-binding Rossmann-fold domains"/>
    <property type="match status" value="1"/>
</dbReference>
<dbReference type="GO" id="GO:0003942">
    <property type="term" value="F:N-acetyl-gamma-glutamyl-phosphate reductase activity"/>
    <property type="evidence" value="ECO:0007669"/>
    <property type="project" value="UniProtKB-UniRule"/>
</dbReference>
<dbReference type="GO" id="GO:0005737">
    <property type="term" value="C:cytoplasm"/>
    <property type="evidence" value="ECO:0007669"/>
    <property type="project" value="UniProtKB-SubCell"/>
</dbReference>
<dbReference type="EC" id="1.2.1.38" evidence="6"/>
<evidence type="ECO:0000313" key="8">
    <source>
        <dbReference type="EMBL" id="ERJ96347.1"/>
    </source>
</evidence>
<comment type="pathway">
    <text evidence="6">Amino-acid biosynthesis; L-arginine biosynthesis; N(2)-acetyl-L-ornithine from L-glutamate: step 3/4.</text>
</comment>
<comment type="caution">
    <text evidence="8">The sequence shown here is derived from an EMBL/GenBank/DDBJ whole genome shotgun (WGS) entry which is preliminary data.</text>
</comment>
<dbReference type="Pfam" id="PF01118">
    <property type="entry name" value="Semialdhyde_dh"/>
    <property type="match status" value="1"/>
</dbReference>
<dbReference type="PANTHER" id="PTHR32338">
    <property type="entry name" value="N-ACETYL-GAMMA-GLUTAMYL-PHOSPHATE REDUCTASE, CHLOROPLASTIC-RELATED-RELATED"/>
    <property type="match status" value="1"/>
</dbReference>
<keyword evidence="3 6" id="KW-0028">Amino-acid biosynthesis</keyword>
<dbReference type="PANTHER" id="PTHR32338:SF10">
    <property type="entry name" value="N-ACETYL-GAMMA-GLUTAMYL-PHOSPHATE REDUCTASE, CHLOROPLASTIC-RELATED"/>
    <property type="match status" value="1"/>
</dbReference>
<sequence>MAVKIFIDGQAGTTGLRIHERLADRNDLTMITLTEETRKDPEARRAAILESDVTFLCLPDDAAREAVALAGDADVRIIDASTAHRTNPDWAYGFPELSPEHREKIRHSKRVAVPGCYASGFASLVYPMVHSGLLPKDYPVQCFAMSGYSGGGKKMIAEIESPDRAPELYSPRFYGLANNHKHLPEMQKISGLEKKPMFTPIVDDYYNGMVVCVPIQAAISGFSLEPERVQEMLERHYAGSNFVHVQPLKTPAEMTATKLSCNDLRDTNQMEIFVFGDAEQILLCSRLDNLGKGASGAAVQCMNIMLGLDETVGLL</sequence>
<dbReference type="InterPro" id="IPR036291">
    <property type="entry name" value="NAD(P)-bd_dom_sf"/>
</dbReference>
<dbReference type="GO" id="GO:0006526">
    <property type="term" value="P:L-arginine biosynthetic process"/>
    <property type="evidence" value="ECO:0007669"/>
    <property type="project" value="UniProtKB-UniRule"/>
</dbReference>
<dbReference type="OrthoDB" id="9801289at2"/>
<organism evidence="8 9">
    <name type="scientific">Ruminococcus callidus ATCC 27760</name>
    <dbReference type="NCBI Taxonomy" id="411473"/>
    <lineage>
        <taxon>Bacteria</taxon>
        <taxon>Bacillati</taxon>
        <taxon>Bacillota</taxon>
        <taxon>Clostridia</taxon>
        <taxon>Eubacteriales</taxon>
        <taxon>Oscillospiraceae</taxon>
        <taxon>Ruminococcus</taxon>
    </lineage>
</organism>
<keyword evidence="5 6" id="KW-0560">Oxidoreductase</keyword>
<dbReference type="GO" id="GO:0051287">
    <property type="term" value="F:NAD binding"/>
    <property type="evidence" value="ECO:0007669"/>
    <property type="project" value="InterPro"/>
</dbReference>
<evidence type="ECO:0000259" key="7">
    <source>
        <dbReference type="SMART" id="SM00859"/>
    </source>
</evidence>
<feature type="active site" evidence="6">
    <location>
        <position position="116"/>
    </location>
</feature>
<dbReference type="HOGENOM" id="CLU_077118_0_0_9"/>
<evidence type="ECO:0000313" key="9">
    <source>
        <dbReference type="Proteomes" id="UP000016662"/>
    </source>
</evidence>
<dbReference type="AlphaFoldDB" id="U2KVM8"/>
<evidence type="ECO:0000256" key="4">
    <source>
        <dbReference type="ARBA" id="ARBA00022857"/>
    </source>
</evidence>
<reference evidence="8 9" key="1">
    <citation type="submission" date="2013-07" db="EMBL/GenBank/DDBJ databases">
        <authorList>
            <person name="Weinstock G."/>
            <person name="Sodergren E."/>
            <person name="Wylie T."/>
            <person name="Fulton L."/>
            <person name="Fulton R."/>
            <person name="Fronick C."/>
            <person name="O'Laughlin M."/>
            <person name="Godfrey J."/>
            <person name="Miner T."/>
            <person name="Herter B."/>
            <person name="Appelbaum E."/>
            <person name="Cordes M."/>
            <person name="Lek S."/>
            <person name="Wollam A."/>
            <person name="Pepin K.H."/>
            <person name="Palsikar V.B."/>
            <person name="Mitreva M."/>
            <person name="Wilson R.K."/>
        </authorList>
    </citation>
    <scope>NUCLEOTIDE SEQUENCE [LARGE SCALE GENOMIC DNA]</scope>
    <source>
        <strain evidence="8 9">ATCC 27760</strain>
    </source>
</reference>
<dbReference type="NCBIfam" id="TIGR01851">
    <property type="entry name" value="argC_other"/>
    <property type="match status" value="1"/>
</dbReference>
<comment type="function">
    <text evidence="6">Catalyzes the NADPH-dependent reduction of N-acetyl-5-glutamyl phosphate to yield N-acetyl-L-glutamate 5-semialdehyde.</text>
</comment>
<keyword evidence="1 6" id="KW-0963">Cytoplasm</keyword>
<dbReference type="CDD" id="cd17896">
    <property type="entry name" value="AGPR_2_N"/>
    <property type="match status" value="1"/>
</dbReference>
<comment type="catalytic activity">
    <reaction evidence="6">
        <text>N-acetyl-L-glutamate 5-semialdehyde + phosphate + NADP(+) = N-acetyl-L-glutamyl 5-phosphate + NADPH + H(+)</text>
        <dbReference type="Rhea" id="RHEA:21588"/>
        <dbReference type="ChEBI" id="CHEBI:15378"/>
        <dbReference type="ChEBI" id="CHEBI:29123"/>
        <dbReference type="ChEBI" id="CHEBI:43474"/>
        <dbReference type="ChEBI" id="CHEBI:57783"/>
        <dbReference type="ChEBI" id="CHEBI:57936"/>
        <dbReference type="ChEBI" id="CHEBI:58349"/>
        <dbReference type="EC" id="1.2.1.38"/>
    </reaction>
</comment>
<comment type="similarity">
    <text evidence="6">Belongs to the NAGSA dehydrogenase family. Type 2 subfamily.</text>
</comment>
<dbReference type="InterPro" id="IPR058924">
    <property type="entry name" value="AGPR_dimerisation_dom"/>
</dbReference>
<dbReference type="Gene3D" id="3.30.360.10">
    <property type="entry name" value="Dihydrodipicolinate Reductase, domain 2"/>
    <property type="match status" value="1"/>
</dbReference>
<accession>U2KVM8</accession>
<proteinExistence type="inferred from homology"/>
<dbReference type="RefSeq" id="WP_021682786.1">
    <property type="nucleotide sequence ID" value="NZ_KI260443.1"/>
</dbReference>
<comment type="subcellular location">
    <subcellularLocation>
        <location evidence="6">Cytoplasm</location>
    </subcellularLocation>
</comment>
<keyword evidence="9" id="KW-1185">Reference proteome</keyword>
<dbReference type="Gene3D" id="3.40.50.720">
    <property type="entry name" value="NAD(P)-binding Rossmann-like Domain"/>
    <property type="match status" value="1"/>
</dbReference>
<dbReference type="SMART" id="SM00859">
    <property type="entry name" value="Semialdhyde_dh"/>
    <property type="match status" value="1"/>
</dbReference>
<name>U2KVM8_9FIRM</name>
<evidence type="ECO:0000256" key="6">
    <source>
        <dbReference type="HAMAP-Rule" id="MF_01110"/>
    </source>
</evidence>
<dbReference type="InterPro" id="IPR000534">
    <property type="entry name" value="Semialdehyde_DH_NAD-bd"/>
</dbReference>
<evidence type="ECO:0000256" key="2">
    <source>
        <dbReference type="ARBA" id="ARBA00022571"/>
    </source>
</evidence>
<dbReference type="HAMAP" id="MF_01110">
    <property type="entry name" value="ArgC_type2"/>
    <property type="match status" value="1"/>
</dbReference>
<dbReference type="eggNOG" id="COG0002">
    <property type="taxonomic scope" value="Bacteria"/>
</dbReference>
<dbReference type="CDD" id="cd23935">
    <property type="entry name" value="AGPR_2_C"/>
    <property type="match status" value="1"/>
</dbReference>
<dbReference type="InterPro" id="IPR050085">
    <property type="entry name" value="AGPR"/>
</dbReference>
<dbReference type="EMBL" id="AWVF01000167">
    <property type="protein sequence ID" value="ERJ96347.1"/>
    <property type="molecule type" value="Genomic_DNA"/>
</dbReference>
<feature type="domain" description="Semialdehyde dehydrogenase NAD-binding" evidence="7">
    <location>
        <begin position="4"/>
        <end position="105"/>
    </location>
</feature>
<keyword evidence="2 6" id="KW-0055">Arginine biosynthesis</keyword>
<dbReference type="PATRIC" id="fig|411473.3.peg.1055"/>
<evidence type="ECO:0000256" key="3">
    <source>
        <dbReference type="ARBA" id="ARBA00022605"/>
    </source>
</evidence>
<dbReference type="InterPro" id="IPR010136">
    <property type="entry name" value="AGPR_type-2"/>
</dbReference>
<evidence type="ECO:0000256" key="1">
    <source>
        <dbReference type="ARBA" id="ARBA00022490"/>
    </source>
</evidence>
<dbReference type="SUPFAM" id="SSF55347">
    <property type="entry name" value="Glyceraldehyde-3-phosphate dehydrogenase-like, C-terminal domain"/>
    <property type="match status" value="1"/>
</dbReference>
<protein>
    <recommendedName>
        <fullName evidence="6">N-acetyl-gamma-glutamyl-phosphate reductase</fullName>
        <shortName evidence="6">AGPR</shortName>
        <ecNumber evidence="6">1.2.1.38</ecNumber>
    </recommendedName>
    <alternativeName>
        <fullName evidence="6">N-acetyl-glutamate semialdehyde dehydrogenase</fullName>
        <shortName evidence="6">NAGSA dehydrogenase</shortName>
    </alternativeName>
</protein>
<keyword evidence="4 6" id="KW-0521">NADP</keyword>
<evidence type="ECO:0000256" key="5">
    <source>
        <dbReference type="ARBA" id="ARBA00023002"/>
    </source>
</evidence>
<gene>
    <name evidence="6" type="primary">argC</name>
    <name evidence="8" type="ORF">RUMCAL_01294</name>
</gene>
<dbReference type="STRING" id="411473.RUMCAL_01294"/>
<dbReference type="Pfam" id="PF22698">
    <property type="entry name" value="Semialdhyde_dhC_1"/>
    <property type="match status" value="1"/>
</dbReference>